<feature type="transmembrane region" description="Helical" evidence="1">
    <location>
        <begin position="144"/>
        <end position="168"/>
    </location>
</feature>
<keyword evidence="3" id="KW-1185">Reference proteome</keyword>
<name>A0A2J8A0B5_9CHLO</name>
<keyword evidence="1" id="KW-0812">Transmembrane</keyword>
<keyword evidence="1" id="KW-0472">Membrane</keyword>
<organism evidence="2 3">
    <name type="scientific">Tetrabaena socialis</name>
    <dbReference type="NCBI Taxonomy" id="47790"/>
    <lineage>
        <taxon>Eukaryota</taxon>
        <taxon>Viridiplantae</taxon>
        <taxon>Chlorophyta</taxon>
        <taxon>core chlorophytes</taxon>
        <taxon>Chlorophyceae</taxon>
        <taxon>CS clade</taxon>
        <taxon>Chlamydomonadales</taxon>
        <taxon>Tetrabaenaceae</taxon>
        <taxon>Tetrabaena</taxon>
    </lineage>
</organism>
<reference evidence="2 3" key="1">
    <citation type="journal article" date="2017" name="Mol. Biol. Evol.">
        <title>The 4-celled Tetrabaena socialis nuclear genome reveals the essential components for genetic control of cell number at the origin of multicellularity in the volvocine lineage.</title>
        <authorList>
            <person name="Featherston J."/>
            <person name="Arakaki Y."/>
            <person name="Hanschen E.R."/>
            <person name="Ferris P.J."/>
            <person name="Michod R.E."/>
            <person name="Olson B.J.S.C."/>
            <person name="Nozaki H."/>
            <person name="Durand P.M."/>
        </authorList>
    </citation>
    <scope>NUCLEOTIDE SEQUENCE [LARGE SCALE GENOMIC DNA]</scope>
    <source>
        <strain evidence="2 3">NIES-571</strain>
    </source>
</reference>
<evidence type="ECO:0000256" key="1">
    <source>
        <dbReference type="SAM" id="Phobius"/>
    </source>
</evidence>
<feature type="transmembrane region" description="Helical" evidence="1">
    <location>
        <begin position="174"/>
        <end position="205"/>
    </location>
</feature>
<evidence type="ECO:0000313" key="2">
    <source>
        <dbReference type="EMBL" id="PNH05959.1"/>
    </source>
</evidence>
<keyword evidence="1" id="KW-1133">Transmembrane helix</keyword>
<dbReference type="Proteomes" id="UP000236333">
    <property type="component" value="Unassembled WGS sequence"/>
</dbReference>
<sequence>MVTSPSSLPSSSSLRMASWMWRGTMRFFLLSRAALPASSSTSAVKYSSTAARREAVADMPLPPSAAPKLRLLAAVLAPVAARCAVPRLPTLRATASTPAAASSPAAAARGAVSTAAARESAAAATTGRPAASGGPWGPVLHRPAAAAALGAQAGAAAAVVVLLAALHLLPFSPIALRVVLLFLVVRLIITLVVHLPVFLLVVVVVRHAATNGAPAAVVPHLRRRQPAHVILVRVLRVVARAGQERVGVGV</sequence>
<accession>A0A2J8A0B5</accession>
<evidence type="ECO:0000313" key="3">
    <source>
        <dbReference type="Proteomes" id="UP000236333"/>
    </source>
</evidence>
<dbReference type="AlphaFoldDB" id="A0A2J8A0B5"/>
<protein>
    <submittedName>
        <fullName evidence="2">Uncharacterized protein</fullName>
    </submittedName>
</protein>
<comment type="caution">
    <text evidence="2">The sequence shown here is derived from an EMBL/GenBank/DDBJ whole genome shotgun (WGS) entry which is preliminary data.</text>
</comment>
<dbReference type="EMBL" id="PGGS01000268">
    <property type="protein sequence ID" value="PNH05959.1"/>
    <property type="molecule type" value="Genomic_DNA"/>
</dbReference>
<proteinExistence type="predicted"/>
<gene>
    <name evidence="2" type="ORF">TSOC_007719</name>
</gene>